<dbReference type="Pfam" id="PF17124">
    <property type="entry name" value="ThiJ_like"/>
    <property type="match status" value="1"/>
</dbReference>
<gene>
    <name evidence="1" type="ORF">PDIGIT_LOCUS10424</name>
</gene>
<evidence type="ECO:0000313" key="2">
    <source>
        <dbReference type="Proteomes" id="UP001152607"/>
    </source>
</evidence>
<name>A0A9W4UIQ1_9PLEO</name>
<organism evidence="1 2">
    <name type="scientific">Periconia digitata</name>
    <dbReference type="NCBI Taxonomy" id="1303443"/>
    <lineage>
        <taxon>Eukaryota</taxon>
        <taxon>Fungi</taxon>
        <taxon>Dikarya</taxon>
        <taxon>Ascomycota</taxon>
        <taxon>Pezizomycotina</taxon>
        <taxon>Dothideomycetes</taxon>
        <taxon>Pleosporomycetidae</taxon>
        <taxon>Pleosporales</taxon>
        <taxon>Massarineae</taxon>
        <taxon>Periconiaceae</taxon>
        <taxon>Periconia</taxon>
    </lineage>
</organism>
<sequence length="408" mass="44922">MKAPAFPLSAARPRLRLTLTITAPNSNTRVRLPNPPIASNLALQNPQLHREIILGRAKIPNGAISLEKRVRAWGILTSILFVLLVIFRGSISQRCLQACTVTRDQEGTRTSARNDSPSKISNKHIDTYSLSPAIQISYRRPKRTNPSKSIMAAPKVIILMADYGHDPTETAIPWMHFDAAGFTVSFATETGKTPACDSRMLEGMTGMLLGAAQPAKTAYKTLSTTCAAFQAPLSWSDPTFALTDYDLVFLPGGHDKAVRQIIDSPRVGELLATFFPLTRVNSGQRKCLAAVCHGVQVLSAAKYPDTGKSVLHDVTTTSLTSFMEQSVYQATRLFLGDYYKTYGAGTPSVEEYVRRELDNPDEQFESSMSFAPFVVGDERYNYISARFPGDVEEFSKAVVERVKKVMIS</sequence>
<protein>
    <recommendedName>
        <fullName evidence="3">Class I glutamine amidotransferase-like protein</fullName>
    </recommendedName>
</protein>
<comment type="caution">
    <text evidence="1">The sequence shown here is derived from an EMBL/GenBank/DDBJ whole genome shotgun (WGS) entry which is preliminary data.</text>
</comment>
<dbReference type="PANTHER" id="PTHR43068:SF1">
    <property type="entry name" value="SLR1854 PROTEIN"/>
    <property type="match status" value="1"/>
</dbReference>
<dbReference type="AlphaFoldDB" id="A0A9W4UIQ1"/>
<dbReference type="Gene3D" id="3.40.50.880">
    <property type="match status" value="1"/>
</dbReference>
<keyword evidence="2" id="KW-1185">Reference proteome</keyword>
<dbReference type="SUPFAM" id="SSF52317">
    <property type="entry name" value="Class I glutamine amidotransferase-like"/>
    <property type="match status" value="1"/>
</dbReference>
<evidence type="ECO:0008006" key="3">
    <source>
        <dbReference type="Google" id="ProtNLM"/>
    </source>
</evidence>
<accession>A0A9W4UIQ1</accession>
<dbReference type="Proteomes" id="UP001152607">
    <property type="component" value="Unassembled WGS sequence"/>
</dbReference>
<reference evidence="1" key="1">
    <citation type="submission" date="2023-01" db="EMBL/GenBank/DDBJ databases">
        <authorList>
            <person name="Van Ghelder C."/>
            <person name="Rancurel C."/>
        </authorList>
    </citation>
    <scope>NUCLEOTIDE SEQUENCE</scope>
    <source>
        <strain evidence="1">CNCM I-4278</strain>
    </source>
</reference>
<dbReference type="EMBL" id="CAOQHR010000007">
    <property type="protein sequence ID" value="CAI6337313.1"/>
    <property type="molecule type" value="Genomic_DNA"/>
</dbReference>
<dbReference type="InterPro" id="IPR032633">
    <property type="entry name" value="ThiJ-like"/>
</dbReference>
<proteinExistence type="predicted"/>
<dbReference type="PANTHER" id="PTHR43068">
    <property type="entry name" value="SLR1854 PROTEIN"/>
    <property type="match status" value="1"/>
</dbReference>
<dbReference type="InterPro" id="IPR029062">
    <property type="entry name" value="Class_I_gatase-like"/>
</dbReference>
<dbReference type="OrthoDB" id="543156at2759"/>
<evidence type="ECO:0000313" key="1">
    <source>
        <dbReference type="EMBL" id="CAI6337313.1"/>
    </source>
</evidence>